<evidence type="ECO:0000256" key="7">
    <source>
        <dbReference type="ARBA" id="ARBA00022801"/>
    </source>
</evidence>
<dbReference type="InterPro" id="IPR002828">
    <property type="entry name" value="SurE-like_Pase/nucleotidase"/>
</dbReference>
<dbReference type="Gene3D" id="3.40.1210.10">
    <property type="entry name" value="Survival protein SurE-like phosphatase/nucleotidase"/>
    <property type="match status" value="1"/>
</dbReference>
<evidence type="ECO:0000256" key="5">
    <source>
        <dbReference type="ARBA" id="ARBA00022723"/>
    </source>
</evidence>
<gene>
    <name evidence="9" type="ORF">ABN611_34480</name>
</gene>
<dbReference type="Pfam" id="PF01975">
    <property type="entry name" value="SurE"/>
    <property type="match status" value="1"/>
</dbReference>
<dbReference type="InterPro" id="IPR030048">
    <property type="entry name" value="SurE"/>
</dbReference>
<keyword evidence="7" id="KW-0378">Hydrolase</keyword>
<name>A0AAU7TAS0_9ACTN</name>
<dbReference type="EMBL" id="CP158165">
    <property type="protein sequence ID" value="XBV23664.1"/>
    <property type="molecule type" value="Genomic_DNA"/>
</dbReference>
<dbReference type="PANTHER" id="PTHR30457:SF12">
    <property type="entry name" value="5'_3'-NUCLEOTIDASE SURE"/>
    <property type="match status" value="1"/>
</dbReference>
<evidence type="ECO:0000256" key="6">
    <source>
        <dbReference type="ARBA" id="ARBA00022741"/>
    </source>
</evidence>
<evidence type="ECO:0000256" key="1">
    <source>
        <dbReference type="ARBA" id="ARBA00000815"/>
    </source>
</evidence>
<dbReference type="EC" id="3.1.3.5" evidence="3"/>
<comment type="catalytic activity">
    <reaction evidence="1">
        <text>a ribonucleoside 5'-phosphate + H2O = a ribonucleoside + phosphate</text>
        <dbReference type="Rhea" id="RHEA:12484"/>
        <dbReference type="ChEBI" id="CHEBI:15377"/>
        <dbReference type="ChEBI" id="CHEBI:18254"/>
        <dbReference type="ChEBI" id="CHEBI:43474"/>
        <dbReference type="ChEBI" id="CHEBI:58043"/>
        <dbReference type="EC" id="3.1.3.5"/>
    </reaction>
</comment>
<protein>
    <recommendedName>
        <fullName evidence="3">5'-nucleotidase</fullName>
        <ecNumber evidence="3">3.1.3.5</ecNumber>
    </recommendedName>
</protein>
<dbReference type="SUPFAM" id="SSF64167">
    <property type="entry name" value="SurE-like"/>
    <property type="match status" value="1"/>
</dbReference>
<organism evidence="9">
    <name type="scientific">Kribbella sp. HUAS MG21</name>
    <dbReference type="NCBI Taxonomy" id="3160966"/>
    <lineage>
        <taxon>Bacteria</taxon>
        <taxon>Bacillati</taxon>
        <taxon>Actinomycetota</taxon>
        <taxon>Actinomycetes</taxon>
        <taxon>Propionibacteriales</taxon>
        <taxon>Kribbellaceae</taxon>
        <taxon>Kribbella</taxon>
    </lineage>
</organism>
<dbReference type="GO" id="GO:0008254">
    <property type="term" value="F:3'-nucleotidase activity"/>
    <property type="evidence" value="ECO:0007669"/>
    <property type="project" value="TreeGrafter"/>
</dbReference>
<evidence type="ECO:0000256" key="4">
    <source>
        <dbReference type="ARBA" id="ARBA00022490"/>
    </source>
</evidence>
<feature type="domain" description="Survival protein SurE-like phosphatase/nucleotidase" evidence="8">
    <location>
        <begin position="5"/>
        <end position="208"/>
    </location>
</feature>
<dbReference type="InterPro" id="IPR036523">
    <property type="entry name" value="SurE-like_sf"/>
</dbReference>
<dbReference type="RefSeq" id="WP_350276495.1">
    <property type="nucleotide sequence ID" value="NZ_CP158165.1"/>
</dbReference>
<dbReference type="GO" id="GO:0000166">
    <property type="term" value="F:nucleotide binding"/>
    <property type="evidence" value="ECO:0007669"/>
    <property type="project" value="UniProtKB-KW"/>
</dbReference>
<keyword evidence="5" id="KW-0479">Metal-binding</keyword>
<proteinExistence type="inferred from homology"/>
<dbReference type="GO" id="GO:0004309">
    <property type="term" value="F:exopolyphosphatase activity"/>
    <property type="evidence" value="ECO:0007669"/>
    <property type="project" value="TreeGrafter"/>
</dbReference>
<keyword evidence="4" id="KW-0963">Cytoplasm</keyword>
<evidence type="ECO:0000256" key="2">
    <source>
        <dbReference type="ARBA" id="ARBA00011062"/>
    </source>
</evidence>
<accession>A0AAU7TAS0</accession>
<dbReference type="GO" id="GO:0008253">
    <property type="term" value="F:5'-nucleotidase activity"/>
    <property type="evidence" value="ECO:0007669"/>
    <property type="project" value="UniProtKB-EC"/>
</dbReference>
<evidence type="ECO:0000256" key="3">
    <source>
        <dbReference type="ARBA" id="ARBA00012643"/>
    </source>
</evidence>
<evidence type="ECO:0000259" key="8">
    <source>
        <dbReference type="Pfam" id="PF01975"/>
    </source>
</evidence>
<comment type="similarity">
    <text evidence="2">Belongs to the SurE nucleotidase family.</text>
</comment>
<dbReference type="AlphaFoldDB" id="A0AAU7TAS0"/>
<keyword evidence="6" id="KW-0547">Nucleotide-binding</keyword>
<dbReference type="PANTHER" id="PTHR30457">
    <property type="entry name" value="5'-NUCLEOTIDASE SURE"/>
    <property type="match status" value="1"/>
</dbReference>
<dbReference type="GO" id="GO:0046872">
    <property type="term" value="F:metal ion binding"/>
    <property type="evidence" value="ECO:0007669"/>
    <property type="project" value="UniProtKB-KW"/>
</dbReference>
<evidence type="ECO:0000313" key="9">
    <source>
        <dbReference type="EMBL" id="XBV23664.1"/>
    </source>
</evidence>
<reference evidence="9" key="1">
    <citation type="submission" date="2024-06" db="EMBL/GenBank/DDBJ databases">
        <title>Kribbella sp. strain HUAS MG21 genome sequences.</title>
        <authorList>
            <person name="Mo P."/>
        </authorList>
    </citation>
    <scope>NUCLEOTIDE SEQUENCE</scope>
    <source>
        <strain evidence="9">HUAS MG21</strain>
    </source>
</reference>
<sequence length="262" mass="26825">MTQRVLITNDDGIKAPGLRALAEAAQQAGLDVVVAAPAEEASGASAAMSAYLKQGRVPISRQPSAGFDGIPAYGVAASPAYIVVLATLETFGPAPDLVLSGINRGANAGRAILHSGTVGAAFTAAAYGMPALAASLDVLSPLSASAGGNALQVLDESSDAAHHWPTAAAWVRELIPRLRDLNDGFVLNLNVPDRPADEVRGLATAALAKFGQVQMAVAEAGEDFVRTSVEENRARADRGTDLALLTDGYATLTTVRAVAELT</sequence>